<protein>
    <recommendedName>
        <fullName evidence="3">Growth inhibitor PemK</fullName>
    </recommendedName>
</protein>
<dbReference type="Proteomes" id="UP001139516">
    <property type="component" value="Unassembled WGS sequence"/>
</dbReference>
<comment type="caution">
    <text evidence="1">The sequence shown here is derived from an EMBL/GenBank/DDBJ whole genome shotgun (WGS) entry which is preliminary data.</text>
</comment>
<evidence type="ECO:0000313" key="2">
    <source>
        <dbReference type="Proteomes" id="UP001139516"/>
    </source>
</evidence>
<dbReference type="AlphaFoldDB" id="A0A9X1YFX8"/>
<dbReference type="EMBL" id="JALPRX010000192">
    <property type="protein sequence ID" value="MCK8788153.1"/>
    <property type="molecule type" value="Genomic_DNA"/>
</dbReference>
<sequence length="145" mass="16294">MTWPEPRPGLVIRYAYLWDREARAGQEEGAKDRPCAVVLAVRDEDGDTRVYVLPITHAAPHDPAEAVELPAAVKRHLGLDEARSWVVLTEANVFVWPGPDLRPVPGQGPESVAYGHLPPRLLRTIRDRFVARYRERQGGLVTRSE</sequence>
<dbReference type="RefSeq" id="WP_248670194.1">
    <property type="nucleotide sequence ID" value="NZ_JALPRX010000192.1"/>
</dbReference>
<evidence type="ECO:0000313" key="1">
    <source>
        <dbReference type="EMBL" id="MCK8788153.1"/>
    </source>
</evidence>
<keyword evidence="2" id="KW-1185">Reference proteome</keyword>
<evidence type="ECO:0008006" key="3">
    <source>
        <dbReference type="Google" id="ProtNLM"/>
    </source>
</evidence>
<name>A0A9X1YFX8_9PROT</name>
<reference evidence="1" key="1">
    <citation type="submission" date="2022-04" db="EMBL/GenBank/DDBJ databases">
        <title>Roseomonas acroporae sp. nov., isolated from coral Acropora digitifera.</title>
        <authorList>
            <person name="Sun H."/>
        </authorList>
    </citation>
    <scope>NUCLEOTIDE SEQUENCE</scope>
    <source>
        <strain evidence="1">NAR14</strain>
    </source>
</reference>
<organism evidence="1 2">
    <name type="scientific">Roseomonas acroporae</name>
    <dbReference type="NCBI Taxonomy" id="2937791"/>
    <lineage>
        <taxon>Bacteria</taxon>
        <taxon>Pseudomonadati</taxon>
        <taxon>Pseudomonadota</taxon>
        <taxon>Alphaproteobacteria</taxon>
        <taxon>Acetobacterales</taxon>
        <taxon>Roseomonadaceae</taxon>
        <taxon>Roseomonas</taxon>
    </lineage>
</organism>
<accession>A0A9X1YFX8</accession>
<gene>
    <name evidence="1" type="ORF">M0638_27775</name>
</gene>
<proteinExistence type="predicted"/>